<comment type="caution">
    <text evidence="2">The sequence shown here is derived from an EMBL/GenBank/DDBJ whole genome shotgun (WGS) entry which is preliminary data.</text>
</comment>
<evidence type="ECO:0000313" key="3">
    <source>
        <dbReference type="Proteomes" id="UP000499080"/>
    </source>
</evidence>
<proteinExistence type="predicted"/>
<organism evidence="2 3">
    <name type="scientific">Araneus ventricosus</name>
    <name type="common">Orbweaver spider</name>
    <name type="synonym">Epeira ventricosa</name>
    <dbReference type="NCBI Taxonomy" id="182803"/>
    <lineage>
        <taxon>Eukaryota</taxon>
        <taxon>Metazoa</taxon>
        <taxon>Ecdysozoa</taxon>
        <taxon>Arthropoda</taxon>
        <taxon>Chelicerata</taxon>
        <taxon>Arachnida</taxon>
        <taxon>Araneae</taxon>
        <taxon>Araneomorphae</taxon>
        <taxon>Entelegynae</taxon>
        <taxon>Araneoidea</taxon>
        <taxon>Araneidae</taxon>
        <taxon>Araneus</taxon>
    </lineage>
</organism>
<keyword evidence="3" id="KW-1185">Reference proteome</keyword>
<evidence type="ECO:0000256" key="1">
    <source>
        <dbReference type="SAM" id="Phobius"/>
    </source>
</evidence>
<dbReference type="AlphaFoldDB" id="A0A4Y2QB26"/>
<dbReference type="EMBL" id="BGPR01013314">
    <property type="protein sequence ID" value="GBN60100.1"/>
    <property type="molecule type" value="Genomic_DNA"/>
</dbReference>
<feature type="transmembrane region" description="Helical" evidence="1">
    <location>
        <begin position="36"/>
        <end position="65"/>
    </location>
</feature>
<evidence type="ECO:0000313" key="2">
    <source>
        <dbReference type="EMBL" id="GBN60100.1"/>
    </source>
</evidence>
<reference evidence="2 3" key="1">
    <citation type="journal article" date="2019" name="Sci. Rep.">
        <title>Orb-weaving spider Araneus ventricosus genome elucidates the spidroin gene catalogue.</title>
        <authorList>
            <person name="Kono N."/>
            <person name="Nakamura H."/>
            <person name="Ohtoshi R."/>
            <person name="Moran D.A.P."/>
            <person name="Shinohara A."/>
            <person name="Yoshida Y."/>
            <person name="Fujiwara M."/>
            <person name="Mori M."/>
            <person name="Tomita M."/>
            <person name="Arakawa K."/>
        </authorList>
    </citation>
    <scope>NUCLEOTIDE SEQUENCE [LARGE SCALE GENOMIC DNA]</scope>
</reference>
<keyword evidence="1" id="KW-1133">Transmembrane helix</keyword>
<keyword evidence="1" id="KW-0812">Transmembrane</keyword>
<sequence>MKSGCPLTRTVATAAVLVVATAVLVADKTYLVASAAVLVASAAVLVAAAAVLVAATAVLVASTAVSEKELQKFMIPTGTNVLKKTFQKSADVRQALDILKRSVLHRSANFFKKIRVRTTYK</sequence>
<name>A0A4Y2QB26_ARAVE</name>
<protein>
    <submittedName>
        <fullName evidence="2">Uncharacterized protein</fullName>
    </submittedName>
</protein>
<gene>
    <name evidence="2" type="ORF">AVEN_51094_1</name>
</gene>
<dbReference type="Proteomes" id="UP000499080">
    <property type="component" value="Unassembled WGS sequence"/>
</dbReference>
<keyword evidence="1" id="KW-0472">Membrane</keyword>
<accession>A0A4Y2QB26</accession>